<dbReference type="Gene3D" id="2.60.120.1060">
    <property type="entry name" value="NPCBM/NEW2 domain"/>
    <property type="match status" value="1"/>
</dbReference>
<dbReference type="InterPro" id="IPR013222">
    <property type="entry name" value="Glyco_hyd_98_carb-bd"/>
</dbReference>
<dbReference type="SMART" id="SM00710">
    <property type="entry name" value="PbH1"/>
    <property type="match status" value="5"/>
</dbReference>
<keyword evidence="1" id="KW-0732">Signal</keyword>
<dbReference type="SUPFAM" id="SSF49785">
    <property type="entry name" value="Galactose-binding domain-like"/>
    <property type="match status" value="1"/>
</dbReference>
<comment type="caution">
    <text evidence="3">The sequence shown here is derived from an EMBL/GenBank/DDBJ whole genome shotgun (WGS) entry which is preliminary data.</text>
</comment>
<sequence length="583" mass="61694">MHTRSLLALTTLALTLASCASVPAPTSPDALSPDVAAETQSVQPGALTAQALPALSTQPLAFSQLMSANSGWGPVERDQSNGEQAAADGRTLSLGGQTYARGYGVHSPSSLVFSLGEQCQTFGVDVGVDDEVSGGSVTFQVWADGVLLADSGLLRGTDAAKKMMVNVAGKKQLKLVVTSAGDGPSHDHGDWAAPTLQGCMPAATSSAEAQESFDGPLVITRGGTYSGHWESLDSSLPAVRIRTSEPVIIENSSIRGRGTLIQGFHTRLTVRNTRGISLNPEFAGRSPGRFVNLEEVYDVHLENNLLEGTGGIYIRQYRGDTAQGETIKVLRNLVKNIDGRQSDGNGGYSDKAFNWAQFVQLNDVTRIAGAEIAWNQVINEPGKSRVEDNINLFVSSGTPISPIKIHDNYIQGAYNALPATDAKFSGGGILIGDGKVSDPTKNGYAHVYRNQVVSTTNYGIAIAGGMGSVLENNRVLSSGRLPDGSPVPAQNVGMYLWDAQGASTLSPSTFGNNIVRFNTIGWTRVRGGVVDGNAYWWPAKGLNGSATISTTVLGTSVTLETERQEFLRWQDKLAQEGVRIGAQ</sequence>
<accession>A0ABV6B0L7</accession>
<dbReference type="SMART" id="SM00776">
    <property type="entry name" value="NPCBM"/>
    <property type="match status" value="1"/>
</dbReference>
<evidence type="ECO:0000313" key="3">
    <source>
        <dbReference type="EMBL" id="MFB9993298.1"/>
    </source>
</evidence>
<evidence type="ECO:0000259" key="2">
    <source>
        <dbReference type="SMART" id="SM00776"/>
    </source>
</evidence>
<dbReference type="InterPro" id="IPR038637">
    <property type="entry name" value="NPCBM_sf"/>
</dbReference>
<dbReference type="SUPFAM" id="SSF51126">
    <property type="entry name" value="Pectin lyase-like"/>
    <property type="match status" value="1"/>
</dbReference>
<reference evidence="3 4" key="1">
    <citation type="submission" date="2024-09" db="EMBL/GenBank/DDBJ databases">
        <authorList>
            <person name="Sun Q."/>
            <person name="Mori K."/>
        </authorList>
    </citation>
    <scope>NUCLEOTIDE SEQUENCE [LARGE SCALE GENOMIC DNA]</scope>
    <source>
        <strain evidence="3 4">JCM 13503</strain>
    </source>
</reference>
<keyword evidence="4" id="KW-1185">Reference proteome</keyword>
<name>A0ABV6B0L7_9DEIO</name>
<feature type="chain" id="PRO_5047341376" evidence="1">
    <location>
        <begin position="21"/>
        <end position="583"/>
    </location>
</feature>
<evidence type="ECO:0000256" key="1">
    <source>
        <dbReference type="SAM" id="SignalP"/>
    </source>
</evidence>
<organism evidence="3 4">
    <name type="scientific">Deinococcus oregonensis</name>
    <dbReference type="NCBI Taxonomy" id="1805970"/>
    <lineage>
        <taxon>Bacteria</taxon>
        <taxon>Thermotogati</taxon>
        <taxon>Deinococcota</taxon>
        <taxon>Deinococci</taxon>
        <taxon>Deinococcales</taxon>
        <taxon>Deinococcaceae</taxon>
        <taxon>Deinococcus</taxon>
    </lineage>
</organism>
<evidence type="ECO:0000313" key="4">
    <source>
        <dbReference type="Proteomes" id="UP001589733"/>
    </source>
</evidence>
<feature type="signal peptide" evidence="1">
    <location>
        <begin position="1"/>
        <end position="20"/>
    </location>
</feature>
<dbReference type="Proteomes" id="UP001589733">
    <property type="component" value="Unassembled WGS sequence"/>
</dbReference>
<dbReference type="RefSeq" id="WP_380011838.1">
    <property type="nucleotide sequence ID" value="NZ_JBHLYR010000045.1"/>
</dbReference>
<dbReference type="InterPro" id="IPR011050">
    <property type="entry name" value="Pectin_lyase_fold/virulence"/>
</dbReference>
<dbReference type="InterPro" id="IPR008979">
    <property type="entry name" value="Galactose-bd-like_sf"/>
</dbReference>
<protein>
    <submittedName>
        <fullName evidence="3">NPCBM/NEW2 domain-containing protein</fullName>
    </submittedName>
</protein>
<dbReference type="InterPro" id="IPR006626">
    <property type="entry name" value="PbH1"/>
</dbReference>
<dbReference type="EMBL" id="JBHLYR010000045">
    <property type="protein sequence ID" value="MFB9993298.1"/>
    <property type="molecule type" value="Genomic_DNA"/>
</dbReference>
<dbReference type="Pfam" id="PF08305">
    <property type="entry name" value="NPCBM"/>
    <property type="match status" value="1"/>
</dbReference>
<dbReference type="PROSITE" id="PS51257">
    <property type="entry name" value="PROKAR_LIPOPROTEIN"/>
    <property type="match status" value="1"/>
</dbReference>
<gene>
    <name evidence="3" type="ORF">ACFFLM_15095</name>
</gene>
<proteinExistence type="predicted"/>
<feature type="domain" description="Glycosyl hydrolase family 98 putative carbohydrate-binding module" evidence="2">
    <location>
        <begin position="53"/>
        <end position="198"/>
    </location>
</feature>